<sequence>MCGVTECQMFYGEIPRYKEGGERGYDGVGINKHEGDNILPLYGVIGKYMAAFLPAIPLNHLDHTIKWSHSGTVIVMAVLYRDSTHIIIIAMDKCTIAT</sequence>
<keyword evidence="2" id="KW-1185">Reference proteome</keyword>
<gene>
    <name evidence="1" type="ORF">XNOV1_A035038</name>
</gene>
<name>A0AAV1HLY0_XYRNO</name>
<accession>A0AAV1HLY0</accession>
<dbReference type="Proteomes" id="UP001178508">
    <property type="component" value="Chromosome 24"/>
</dbReference>
<evidence type="ECO:0000313" key="2">
    <source>
        <dbReference type="Proteomes" id="UP001178508"/>
    </source>
</evidence>
<feature type="non-terminal residue" evidence="1">
    <location>
        <position position="98"/>
    </location>
</feature>
<protein>
    <submittedName>
        <fullName evidence="1">Uncharacterized protein</fullName>
    </submittedName>
</protein>
<dbReference type="EMBL" id="OY660887">
    <property type="protein sequence ID" value="CAJ1087080.1"/>
    <property type="molecule type" value="Genomic_DNA"/>
</dbReference>
<evidence type="ECO:0000313" key="1">
    <source>
        <dbReference type="EMBL" id="CAJ1087080.1"/>
    </source>
</evidence>
<organism evidence="1 2">
    <name type="scientific">Xyrichtys novacula</name>
    <name type="common">Pearly razorfish</name>
    <name type="synonym">Hemipteronotus novacula</name>
    <dbReference type="NCBI Taxonomy" id="13765"/>
    <lineage>
        <taxon>Eukaryota</taxon>
        <taxon>Metazoa</taxon>
        <taxon>Chordata</taxon>
        <taxon>Craniata</taxon>
        <taxon>Vertebrata</taxon>
        <taxon>Euteleostomi</taxon>
        <taxon>Actinopterygii</taxon>
        <taxon>Neopterygii</taxon>
        <taxon>Teleostei</taxon>
        <taxon>Neoteleostei</taxon>
        <taxon>Acanthomorphata</taxon>
        <taxon>Eupercaria</taxon>
        <taxon>Labriformes</taxon>
        <taxon>Labridae</taxon>
        <taxon>Xyrichtys</taxon>
    </lineage>
</organism>
<dbReference type="AlphaFoldDB" id="A0AAV1HLY0"/>
<reference evidence="1" key="1">
    <citation type="submission" date="2023-08" db="EMBL/GenBank/DDBJ databases">
        <authorList>
            <person name="Alioto T."/>
            <person name="Alioto T."/>
            <person name="Gomez Garrido J."/>
        </authorList>
    </citation>
    <scope>NUCLEOTIDE SEQUENCE</scope>
</reference>
<proteinExistence type="predicted"/>